<organism evidence="1">
    <name type="scientific">Salmonella phage vB_STmST313_KE31</name>
    <dbReference type="NCBI Taxonomy" id="3161181"/>
    <lineage>
        <taxon>Viruses</taxon>
        <taxon>Duplodnaviria</taxon>
        <taxon>Heunggongvirae</taxon>
        <taxon>Uroviricota</taxon>
        <taxon>Caudoviricetes</taxon>
        <taxon>Pantevenvirales</taxon>
        <taxon>Ackermannviridae</taxon>
        <taxon>Cvivirinae</taxon>
        <taxon>Kuttervirus</taxon>
    </lineage>
</organism>
<evidence type="ECO:0000313" key="1">
    <source>
        <dbReference type="EMBL" id="XCH41719.1"/>
    </source>
</evidence>
<protein>
    <submittedName>
        <fullName evidence="1">Uncharacterized protein</fullName>
    </submittedName>
</protein>
<dbReference type="EMBL" id="PP856729">
    <property type="protein sequence ID" value="XCH41719.1"/>
    <property type="molecule type" value="Genomic_DNA"/>
</dbReference>
<sequence length="45" mass="5065">MQPNVTTHSFHTEATCPLTLGPNEAGWLIQSRWLLQQAWVDSPTT</sequence>
<proteinExistence type="predicted"/>
<name>A0AAU8GL84_9CAUD</name>
<gene>
    <name evidence="1" type="ORF">DSCPLJFW_CDS0069</name>
</gene>
<accession>A0AAU8GL84</accession>
<reference evidence="1" key="1">
    <citation type="submission" date="2024-05" db="EMBL/GenBank/DDBJ databases">
        <authorList>
            <person name="Mugo M.M."/>
            <person name="Musyoki A.M."/>
            <person name="Makumi A.M."/>
            <person name="Mutai I."/>
            <person name="Drechsel O."/>
            <person name="Kering K.K."/>
            <person name="Muturi P."/>
            <person name="Mbae C.K."/>
            <person name="Kariuki S.M."/>
        </authorList>
    </citation>
    <scope>NUCLEOTIDE SEQUENCE</scope>
</reference>